<evidence type="ECO:0000313" key="22">
    <source>
        <dbReference type="Proteomes" id="UP001210770"/>
    </source>
</evidence>
<gene>
    <name evidence="21" type="ORF">PL336_16465</name>
</gene>
<keyword evidence="16" id="KW-0175">Coiled coil</keyword>
<dbReference type="GO" id="GO:0004715">
    <property type="term" value="F:non-membrane spanning protein tyrosine kinase activity"/>
    <property type="evidence" value="ECO:0007669"/>
    <property type="project" value="UniProtKB-EC"/>
</dbReference>
<accession>A0AAX3LUI3</accession>
<evidence type="ECO:0000259" key="18">
    <source>
        <dbReference type="Pfam" id="PF02706"/>
    </source>
</evidence>
<keyword evidence="14" id="KW-0829">Tyrosine-protein kinase</keyword>
<keyword evidence="7 21" id="KW-0808">Transferase</keyword>
<dbReference type="InterPro" id="IPR025669">
    <property type="entry name" value="AAA_dom"/>
</dbReference>
<evidence type="ECO:0000256" key="12">
    <source>
        <dbReference type="ARBA" id="ARBA00022989"/>
    </source>
</evidence>
<dbReference type="RefSeq" id="WP_271690142.1">
    <property type="nucleotide sequence ID" value="NZ_CP116424.1"/>
</dbReference>
<proteinExistence type="inferred from homology"/>
<feature type="coiled-coil region" evidence="16">
    <location>
        <begin position="333"/>
        <end position="391"/>
    </location>
</feature>
<keyword evidence="12 17" id="KW-1133">Transmembrane helix</keyword>
<comment type="catalytic activity">
    <reaction evidence="15">
        <text>L-tyrosyl-[protein] + ATP = O-phospho-L-tyrosyl-[protein] + ADP + H(+)</text>
        <dbReference type="Rhea" id="RHEA:10596"/>
        <dbReference type="Rhea" id="RHEA-COMP:10136"/>
        <dbReference type="Rhea" id="RHEA-COMP:20101"/>
        <dbReference type="ChEBI" id="CHEBI:15378"/>
        <dbReference type="ChEBI" id="CHEBI:30616"/>
        <dbReference type="ChEBI" id="CHEBI:46858"/>
        <dbReference type="ChEBI" id="CHEBI:61978"/>
        <dbReference type="ChEBI" id="CHEBI:456216"/>
        <dbReference type="EC" id="2.7.10.2"/>
    </reaction>
</comment>
<evidence type="ECO:0000256" key="4">
    <source>
        <dbReference type="ARBA" id="ARBA00011903"/>
    </source>
</evidence>
<evidence type="ECO:0000256" key="3">
    <source>
        <dbReference type="ARBA" id="ARBA00008883"/>
    </source>
</evidence>
<dbReference type="Proteomes" id="UP001210770">
    <property type="component" value="Plasmid unnamed1"/>
</dbReference>
<dbReference type="PANTHER" id="PTHR32309">
    <property type="entry name" value="TYROSINE-PROTEIN KINASE"/>
    <property type="match status" value="1"/>
</dbReference>
<comment type="similarity">
    <text evidence="2">Belongs to the CpsD/CapB family.</text>
</comment>
<evidence type="ECO:0000256" key="10">
    <source>
        <dbReference type="ARBA" id="ARBA00022777"/>
    </source>
</evidence>
<geneLocation type="plasmid" evidence="21 22">
    <name>unnamed1</name>
</geneLocation>
<dbReference type="EC" id="2.7.10.2" evidence="4"/>
<dbReference type="InterPro" id="IPR050445">
    <property type="entry name" value="Bact_polysacc_biosynth/exp"/>
</dbReference>
<dbReference type="Pfam" id="PF13614">
    <property type="entry name" value="AAA_31"/>
    <property type="match status" value="1"/>
</dbReference>
<dbReference type="Pfam" id="PF02706">
    <property type="entry name" value="Wzz"/>
    <property type="match status" value="1"/>
</dbReference>
<evidence type="ECO:0000256" key="15">
    <source>
        <dbReference type="ARBA" id="ARBA00051245"/>
    </source>
</evidence>
<evidence type="ECO:0000256" key="16">
    <source>
        <dbReference type="SAM" id="Coils"/>
    </source>
</evidence>
<evidence type="ECO:0000256" key="9">
    <source>
        <dbReference type="ARBA" id="ARBA00022741"/>
    </source>
</evidence>
<dbReference type="SUPFAM" id="SSF52540">
    <property type="entry name" value="P-loop containing nucleoside triphosphate hydrolases"/>
    <property type="match status" value="1"/>
</dbReference>
<keyword evidence="10" id="KW-0418">Kinase</keyword>
<dbReference type="EMBL" id="CP116424">
    <property type="protein sequence ID" value="WCE72087.1"/>
    <property type="molecule type" value="Genomic_DNA"/>
</dbReference>
<evidence type="ECO:0000256" key="5">
    <source>
        <dbReference type="ARBA" id="ARBA00022475"/>
    </source>
</evidence>
<sequence length="708" mass="77281">MKQFSSASGHPHNEATDGDEIDLGNLLQTLWRGKLWIALCGFLALCLGGFYGYGIAVPVYTAKSAVALESRQEQVMDIESVVTGLGGDQSTINTEVEVLRSRELIETLVLDLDLLNDPEFNSALQPNPRFSIGVIVGAVRGIFGAQEPSFLVSERTTLDRTINAVLDALSVSNLRQSFVFEITATTQDPAKSALIANRLAELYIENQISVKFEKTEAATAWLSERVSGLQVELESAQAELKNFSTNTDLINADALAALNRQVKDLRDRRLTLAAQAEATATQLERLRNAAEAGDPNVFAEVAQDTLLDQALSRLKEGREGGREAFSSRREALIAQAELEAARARSQLTAIEASIADVTSRIDNQSEELVTLEQLQREVEASRLLYEAFLSRLKETSIQQGIQQADSRLLSRAVVPPAPSAPRKSRILALSLILGLMIGAAAVLLREMAQNTFRTPEDLEAKTGYTVIGQIPNISVKARRSVLEYLTQKPNSAAAEAVRNLRTSILLANLDTPPKVIMSTSSVPGEGKTTQSIALAQNFAGLGAKVLLIEGDIRRRVLSEYFSHDHPNGFLSVMSGDVSLNDAIVHDEALNADILYGEKSRVNAADLFSSRTFGEFINELRNHYDHIIIDSPPVLAVPDARVLGQLADAIIYSVKWDSATHRQVLDGLRSLESVNLKPSGLILSQIDRSKLKRYGYGDSYGAYAGYYTN</sequence>
<protein>
    <recommendedName>
        <fullName evidence="4">non-specific protein-tyrosine kinase</fullName>
        <ecNumber evidence="4">2.7.10.2</ecNumber>
    </recommendedName>
</protein>
<evidence type="ECO:0000259" key="20">
    <source>
        <dbReference type="Pfam" id="PF13807"/>
    </source>
</evidence>
<evidence type="ECO:0000256" key="2">
    <source>
        <dbReference type="ARBA" id="ARBA00007316"/>
    </source>
</evidence>
<evidence type="ECO:0000256" key="11">
    <source>
        <dbReference type="ARBA" id="ARBA00022840"/>
    </source>
</evidence>
<dbReference type="NCBIfam" id="TIGR01007">
    <property type="entry name" value="eps_fam"/>
    <property type="match status" value="1"/>
</dbReference>
<dbReference type="GO" id="GO:0005886">
    <property type="term" value="C:plasma membrane"/>
    <property type="evidence" value="ECO:0007669"/>
    <property type="project" value="UniProtKB-SubCell"/>
</dbReference>
<evidence type="ECO:0000256" key="14">
    <source>
        <dbReference type="ARBA" id="ARBA00023137"/>
    </source>
</evidence>
<name>A0AAX3LUI3_9RHOB</name>
<feature type="domain" description="AAA" evidence="19">
    <location>
        <begin position="520"/>
        <end position="654"/>
    </location>
</feature>
<dbReference type="PANTHER" id="PTHR32309:SF13">
    <property type="entry name" value="FERRIC ENTEROBACTIN TRANSPORT PROTEIN FEPE"/>
    <property type="match status" value="1"/>
</dbReference>
<keyword evidence="8 17" id="KW-0812">Transmembrane</keyword>
<dbReference type="InterPro" id="IPR027417">
    <property type="entry name" value="P-loop_NTPase"/>
</dbReference>
<keyword evidence="9" id="KW-0547">Nucleotide-binding</keyword>
<comment type="subcellular location">
    <subcellularLocation>
        <location evidence="1">Cell inner membrane</location>
        <topology evidence="1">Multi-pass membrane protein</topology>
    </subcellularLocation>
</comment>
<organism evidence="21 22">
    <name type="scientific">Sulfitobacter faviae</name>
    <dbReference type="NCBI Taxonomy" id="1775881"/>
    <lineage>
        <taxon>Bacteria</taxon>
        <taxon>Pseudomonadati</taxon>
        <taxon>Pseudomonadota</taxon>
        <taxon>Alphaproteobacteria</taxon>
        <taxon>Rhodobacterales</taxon>
        <taxon>Roseobacteraceae</taxon>
        <taxon>Sulfitobacter</taxon>
    </lineage>
</organism>
<comment type="similarity">
    <text evidence="3">Belongs to the etk/wzc family.</text>
</comment>
<dbReference type="InterPro" id="IPR032807">
    <property type="entry name" value="GNVR"/>
</dbReference>
<feature type="transmembrane region" description="Helical" evidence="17">
    <location>
        <begin position="35"/>
        <end position="54"/>
    </location>
</feature>
<dbReference type="Gene3D" id="3.40.50.300">
    <property type="entry name" value="P-loop containing nucleotide triphosphate hydrolases"/>
    <property type="match status" value="1"/>
</dbReference>
<keyword evidence="11" id="KW-0067">ATP-binding</keyword>
<keyword evidence="5" id="KW-1003">Cell membrane</keyword>
<keyword evidence="6" id="KW-0997">Cell inner membrane</keyword>
<evidence type="ECO:0000313" key="21">
    <source>
        <dbReference type="EMBL" id="WCE72087.1"/>
    </source>
</evidence>
<keyword evidence="13 17" id="KW-0472">Membrane</keyword>
<evidence type="ECO:0000256" key="8">
    <source>
        <dbReference type="ARBA" id="ARBA00022692"/>
    </source>
</evidence>
<feature type="coiled-coil region" evidence="16">
    <location>
        <begin position="226"/>
        <end position="293"/>
    </location>
</feature>
<evidence type="ECO:0000256" key="17">
    <source>
        <dbReference type="SAM" id="Phobius"/>
    </source>
</evidence>
<dbReference type="CDD" id="cd05387">
    <property type="entry name" value="BY-kinase"/>
    <property type="match status" value="1"/>
</dbReference>
<evidence type="ECO:0000256" key="7">
    <source>
        <dbReference type="ARBA" id="ARBA00022679"/>
    </source>
</evidence>
<evidence type="ECO:0000256" key="13">
    <source>
        <dbReference type="ARBA" id="ARBA00023136"/>
    </source>
</evidence>
<evidence type="ECO:0000256" key="6">
    <source>
        <dbReference type="ARBA" id="ARBA00022519"/>
    </source>
</evidence>
<feature type="domain" description="Polysaccharide chain length determinant N-terminal" evidence="18">
    <location>
        <begin position="19"/>
        <end position="109"/>
    </location>
</feature>
<evidence type="ECO:0000256" key="1">
    <source>
        <dbReference type="ARBA" id="ARBA00004429"/>
    </source>
</evidence>
<feature type="transmembrane region" description="Helical" evidence="17">
    <location>
        <begin position="426"/>
        <end position="444"/>
    </location>
</feature>
<dbReference type="InterPro" id="IPR005702">
    <property type="entry name" value="Wzc-like_C"/>
</dbReference>
<dbReference type="AlphaFoldDB" id="A0AAX3LUI3"/>
<evidence type="ECO:0000259" key="19">
    <source>
        <dbReference type="Pfam" id="PF13614"/>
    </source>
</evidence>
<dbReference type="Pfam" id="PF13807">
    <property type="entry name" value="GNVR"/>
    <property type="match status" value="1"/>
</dbReference>
<keyword evidence="21" id="KW-0614">Plasmid</keyword>
<dbReference type="GO" id="GO:0005524">
    <property type="term" value="F:ATP binding"/>
    <property type="evidence" value="ECO:0007669"/>
    <property type="project" value="UniProtKB-KW"/>
</dbReference>
<reference evidence="21" key="1">
    <citation type="submission" date="2023-01" db="EMBL/GenBank/DDBJ databases">
        <title>Comparative genomic analysis of cold water coral derived Sulfitobacter faviae: insights into their metabolism and habitat adaptation.</title>
        <authorList>
            <person name="Guo Y."/>
            <person name="Lin S."/>
            <person name="Huang Z."/>
            <person name="Tang K."/>
            <person name="Wang X."/>
        </authorList>
    </citation>
    <scope>NUCLEOTIDE SEQUENCE</scope>
    <source>
        <strain evidence="21">SCSIO W_1865</strain>
        <plasmid evidence="21">unnamed1</plasmid>
    </source>
</reference>
<feature type="domain" description="Tyrosine-protein kinase G-rich" evidence="20">
    <location>
        <begin position="371"/>
        <end position="447"/>
    </location>
</feature>
<dbReference type="InterPro" id="IPR003856">
    <property type="entry name" value="LPS_length_determ_N"/>
</dbReference>